<proteinExistence type="predicted"/>
<reference evidence="2" key="1">
    <citation type="submission" date="2023-06" db="EMBL/GenBank/DDBJ databases">
        <title>Genome-scale phylogeny and comparative genomics of the fungal order Sordariales.</title>
        <authorList>
            <consortium name="Lawrence Berkeley National Laboratory"/>
            <person name="Hensen N."/>
            <person name="Bonometti L."/>
            <person name="Westerberg I."/>
            <person name="Brannstrom I.O."/>
            <person name="Guillou S."/>
            <person name="Cros-Aarteil S."/>
            <person name="Calhoun S."/>
            <person name="Haridas S."/>
            <person name="Kuo A."/>
            <person name="Mondo S."/>
            <person name="Pangilinan J."/>
            <person name="Riley R."/>
            <person name="Labutti K."/>
            <person name="Andreopoulos B."/>
            <person name="Lipzen A."/>
            <person name="Chen C."/>
            <person name="Yanf M."/>
            <person name="Daum C."/>
            <person name="Ng V."/>
            <person name="Clum A."/>
            <person name="Steindorff A."/>
            <person name="Ohm R."/>
            <person name="Martin F."/>
            <person name="Silar P."/>
            <person name="Natvig D."/>
            <person name="Lalanne C."/>
            <person name="Gautier V."/>
            <person name="Ament-Velasquez S.L."/>
            <person name="Kruys A."/>
            <person name="Hutchinson M.I."/>
            <person name="Powell A.J."/>
            <person name="Barry K."/>
            <person name="Miller A.N."/>
            <person name="Grigoriev I.V."/>
            <person name="Debuchy R."/>
            <person name="Gladieux P."/>
            <person name="Thoren M.H."/>
            <person name="Johannesson H."/>
        </authorList>
    </citation>
    <scope>NUCLEOTIDE SEQUENCE</scope>
    <source>
        <strain evidence="2">SMH4607-1</strain>
    </source>
</reference>
<protein>
    <recommendedName>
        <fullName evidence="4">Secreted protein</fullName>
    </recommendedName>
</protein>
<dbReference type="Proteomes" id="UP001172102">
    <property type="component" value="Unassembled WGS sequence"/>
</dbReference>
<dbReference type="EMBL" id="JAUKUA010000001">
    <property type="protein sequence ID" value="KAK0730403.1"/>
    <property type="molecule type" value="Genomic_DNA"/>
</dbReference>
<keyword evidence="3" id="KW-1185">Reference proteome</keyword>
<accession>A0AA40BAF8</accession>
<dbReference type="AlphaFoldDB" id="A0AA40BAF8"/>
<keyword evidence="1" id="KW-0732">Signal</keyword>
<gene>
    <name evidence="2" type="ORF">B0H67DRAFT_31566</name>
</gene>
<evidence type="ECO:0008006" key="4">
    <source>
        <dbReference type="Google" id="ProtNLM"/>
    </source>
</evidence>
<feature type="signal peptide" evidence="1">
    <location>
        <begin position="1"/>
        <end position="25"/>
    </location>
</feature>
<evidence type="ECO:0000313" key="2">
    <source>
        <dbReference type="EMBL" id="KAK0730403.1"/>
    </source>
</evidence>
<comment type="caution">
    <text evidence="2">The sequence shown here is derived from an EMBL/GenBank/DDBJ whole genome shotgun (WGS) entry which is preliminary data.</text>
</comment>
<organism evidence="2 3">
    <name type="scientific">Lasiosphaeris hirsuta</name>
    <dbReference type="NCBI Taxonomy" id="260670"/>
    <lineage>
        <taxon>Eukaryota</taxon>
        <taxon>Fungi</taxon>
        <taxon>Dikarya</taxon>
        <taxon>Ascomycota</taxon>
        <taxon>Pezizomycotina</taxon>
        <taxon>Sordariomycetes</taxon>
        <taxon>Sordariomycetidae</taxon>
        <taxon>Sordariales</taxon>
        <taxon>Lasiosphaeriaceae</taxon>
        <taxon>Lasiosphaeris</taxon>
    </lineage>
</organism>
<name>A0AA40BAF8_9PEZI</name>
<feature type="chain" id="PRO_5041372685" description="Secreted protein" evidence="1">
    <location>
        <begin position="26"/>
        <end position="111"/>
    </location>
</feature>
<evidence type="ECO:0000256" key="1">
    <source>
        <dbReference type="SAM" id="SignalP"/>
    </source>
</evidence>
<sequence>MAPSSSQRALVLCLPVLSCVPCASCAPCRGTATTGQGGVLLALVLAHGVWERACVNAGEGVLPKMQSCRSPRSQIAGCLKKPIDPPLPTCVRLTGVHISYPSLMLLVRPRV</sequence>
<evidence type="ECO:0000313" key="3">
    <source>
        <dbReference type="Proteomes" id="UP001172102"/>
    </source>
</evidence>